<dbReference type="InterPro" id="IPR015424">
    <property type="entry name" value="PyrdxlP-dep_Trfase"/>
</dbReference>
<dbReference type="PANTHER" id="PTHR43713:SF3">
    <property type="entry name" value="GLUTAMATE-1-SEMIALDEHYDE 2,1-AMINOMUTASE 1, CHLOROPLASTIC-RELATED"/>
    <property type="match status" value="1"/>
</dbReference>
<dbReference type="RefSeq" id="XP_069230611.1">
    <property type="nucleotide sequence ID" value="XM_069372546.1"/>
</dbReference>
<dbReference type="InterPro" id="IPR015421">
    <property type="entry name" value="PyrdxlP-dep_Trfase_major"/>
</dbReference>
<dbReference type="GeneID" id="96005384"/>
<comment type="caution">
    <text evidence="4">The sequence shown here is derived from an EMBL/GenBank/DDBJ whole genome shotgun (WGS) entry which is preliminary data.</text>
</comment>
<keyword evidence="5" id="KW-1185">Reference proteome</keyword>
<evidence type="ECO:0000256" key="3">
    <source>
        <dbReference type="RuleBase" id="RU003560"/>
    </source>
</evidence>
<dbReference type="AlphaFoldDB" id="A0AB34KTI1"/>
<evidence type="ECO:0008006" key="6">
    <source>
        <dbReference type="Google" id="ProtNLM"/>
    </source>
</evidence>
<organism evidence="4 5">
    <name type="scientific">Cladosporium halotolerans</name>
    <dbReference type="NCBI Taxonomy" id="1052096"/>
    <lineage>
        <taxon>Eukaryota</taxon>
        <taxon>Fungi</taxon>
        <taxon>Dikarya</taxon>
        <taxon>Ascomycota</taxon>
        <taxon>Pezizomycotina</taxon>
        <taxon>Dothideomycetes</taxon>
        <taxon>Dothideomycetidae</taxon>
        <taxon>Cladosporiales</taxon>
        <taxon>Cladosporiaceae</taxon>
        <taxon>Cladosporium</taxon>
    </lineage>
</organism>
<reference evidence="4 5" key="1">
    <citation type="journal article" date="2020" name="Microbiol. Resour. Announc.">
        <title>Draft Genome Sequence of a Cladosporium Species Isolated from the Mesophotic Ascidian Didemnum maculosum.</title>
        <authorList>
            <person name="Gioti A."/>
            <person name="Siaperas R."/>
            <person name="Nikolaivits E."/>
            <person name="Le Goff G."/>
            <person name="Ouazzani J."/>
            <person name="Kotoulas G."/>
            <person name="Topakas E."/>
        </authorList>
    </citation>
    <scope>NUCLEOTIDE SEQUENCE [LARGE SCALE GENOMIC DNA]</scope>
    <source>
        <strain evidence="4 5">TM138-S3</strain>
    </source>
</reference>
<evidence type="ECO:0000313" key="5">
    <source>
        <dbReference type="Proteomes" id="UP000803884"/>
    </source>
</evidence>
<dbReference type="InterPro" id="IPR015422">
    <property type="entry name" value="PyrdxlP-dep_Trfase_small"/>
</dbReference>
<dbReference type="EMBL" id="JAAQHG020000010">
    <property type="protein sequence ID" value="KAL1587506.1"/>
    <property type="molecule type" value="Genomic_DNA"/>
</dbReference>
<comment type="similarity">
    <text evidence="3">Belongs to the class-III pyridoxal-phosphate-dependent aminotransferase family.</text>
</comment>
<proteinExistence type="inferred from homology"/>
<evidence type="ECO:0000313" key="4">
    <source>
        <dbReference type="EMBL" id="KAL1587506.1"/>
    </source>
</evidence>
<evidence type="ECO:0000256" key="2">
    <source>
        <dbReference type="ARBA" id="ARBA00022898"/>
    </source>
</evidence>
<protein>
    <recommendedName>
        <fullName evidence="6">Glutamate-1-semialdehyde 2,1-aminomutase</fullName>
    </recommendedName>
</protein>
<dbReference type="Gene3D" id="3.90.1150.10">
    <property type="entry name" value="Aspartate Aminotransferase, domain 1"/>
    <property type="match status" value="1"/>
</dbReference>
<sequence length="455" mass="49560">MMESLTTTIQAPVKGHLDKSVADAYTQLEEAYIHRHPTSHSIYKSATESLPGGNTRSVLFYAPYPLSIKYAEGARLHDADGHSYIDMLGEYTAGLYGHSEPLITNAIKSAVDRGLSFGSHHEDEAHLAKAIKTRFSPNMELLRFTNSGTEATLMALAAAKAYTGRKKIVVFSGGYHGGAFSFKAGVSSPVNAPHEYLIARYNSIDSVKDLAELPENRDDVAAIIVEPMIGSGGAIPGEPSFLEGLRKVANERGAVLIYDEVMTSRMYSGSGIQSQLTPENRPDLTTLGKWIGGGMSFGAFGGRREIMELFDPRKKNALAHAGTFNNNVLTMAAGRVGMEQIFTPEKAKALHDRGEKLRKQLEDVSKGTLMKWTGLGSIMNVSFTPATDITCPEDFGKPLTELGDCLHLFMLEHGYYMARRGFLALSLALTDKDLAGFVENVEAFVRAFQPLIALK</sequence>
<comment type="cofactor">
    <cofactor evidence="1">
        <name>pyridoxal 5'-phosphate</name>
        <dbReference type="ChEBI" id="CHEBI:597326"/>
    </cofactor>
</comment>
<dbReference type="GO" id="GO:0030170">
    <property type="term" value="F:pyridoxal phosphate binding"/>
    <property type="evidence" value="ECO:0007669"/>
    <property type="project" value="InterPro"/>
</dbReference>
<dbReference type="Gene3D" id="3.40.640.10">
    <property type="entry name" value="Type I PLP-dependent aspartate aminotransferase-like (Major domain)"/>
    <property type="match status" value="1"/>
</dbReference>
<keyword evidence="2 3" id="KW-0663">Pyridoxal phosphate</keyword>
<name>A0AB34KTI1_9PEZI</name>
<dbReference type="SUPFAM" id="SSF53383">
    <property type="entry name" value="PLP-dependent transferases"/>
    <property type="match status" value="1"/>
</dbReference>
<gene>
    <name evidence="4" type="ORF">WHR41_03940</name>
</gene>
<dbReference type="GO" id="GO:0008483">
    <property type="term" value="F:transaminase activity"/>
    <property type="evidence" value="ECO:0007669"/>
    <property type="project" value="InterPro"/>
</dbReference>
<dbReference type="InterPro" id="IPR005814">
    <property type="entry name" value="Aminotrans_3"/>
</dbReference>
<accession>A0AB34KTI1</accession>
<dbReference type="Pfam" id="PF00202">
    <property type="entry name" value="Aminotran_3"/>
    <property type="match status" value="1"/>
</dbReference>
<evidence type="ECO:0000256" key="1">
    <source>
        <dbReference type="ARBA" id="ARBA00001933"/>
    </source>
</evidence>
<dbReference type="PANTHER" id="PTHR43713">
    <property type="entry name" value="GLUTAMATE-1-SEMIALDEHYDE 2,1-AMINOMUTASE"/>
    <property type="match status" value="1"/>
</dbReference>
<dbReference type="Proteomes" id="UP000803884">
    <property type="component" value="Unassembled WGS sequence"/>
</dbReference>